<dbReference type="SMART" id="SM00248">
    <property type="entry name" value="ANK"/>
    <property type="match status" value="2"/>
</dbReference>
<evidence type="ECO:0008006" key="3">
    <source>
        <dbReference type="Google" id="ProtNLM"/>
    </source>
</evidence>
<dbReference type="InterPro" id="IPR002110">
    <property type="entry name" value="Ankyrin_rpt"/>
</dbReference>
<dbReference type="GeneID" id="96084886"/>
<dbReference type="EMBL" id="JBHGVX010000003">
    <property type="protein sequence ID" value="KAL1797958.1"/>
    <property type="molecule type" value="Genomic_DNA"/>
</dbReference>
<dbReference type="Gene3D" id="1.25.40.20">
    <property type="entry name" value="Ankyrin repeat-containing domain"/>
    <property type="match status" value="1"/>
</dbReference>
<organism evidence="1 2">
    <name type="scientific">Alternaria dauci</name>
    <dbReference type="NCBI Taxonomy" id="48095"/>
    <lineage>
        <taxon>Eukaryota</taxon>
        <taxon>Fungi</taxon>
        <taxon>Dikarya</taxon>
        <taxon>Ascomycota</taxon>
        <taxon>Pezizomycotina</taxon>
        <taxon>Dothideomycetes</taxon>
        <taxon>Pleosporomycetidae</taxon>
        <taxon>Pleosporales</taxon>
        <taxon>Pleosporineae</taxon>
        <taxon>Pleosporaceae</taxon>
        <taxon>Alternaria</taxon>
        <taxon>Alternaria sect. Porri</taxon>
    </lineage>
</organism>
<gene>
    <name evidence="1" type="ORF">ACET3X_004564</name>
</gene>
<evidence type="ECO:0000313" key="2">
    <source>
        <dbReference type="Proteomes" id="UP001578633"/>
    </source>
</evidence>
<keyword evidence="2" id="KW-1185">Reference proteome</keyword>
<reference evidence="1 2" key="1">
    <citation type="submission" date="2024-09" db="EMBL/GenBank/DDBJ databases">
        <title>T2T genomes of carrot and Alternaria dauci and their utility for understanding host-pathogen interaction during carrot leaf blight disease.</title>
        <authorList>
            <person name="Liu W."/>
            <person name="Xu S."/>
            <person name="Ou C."/>
            <person name="Liu X."/>
            <person name="Zhuang F."/>
            <person name="Deng X.W."/>
        </authorList>
    </citation>
    <scope>NUCLEOTIDE SEQUENCE [LARGE SCALE GENOMIC DNA]</scope>
    <source>
        <strain evidence="1 2">A2016</strain>
    </source>
</reference>
<accession>A0ABR3UN96</accession>
<dbReference type="Proteomes" id="UP001578633">
    <property type="component" value="Chromosome 3"/>
</dbReference>
<name>A0ABR3UN96_9PLEO</name>
<dbReference type="InterPro" id="IPR036770">
    <property type="entry name" value="Ankyrin_rpt-contain_sf"/>
</dbReference>
<comment type="caution">
    <text evidence="1">The sequence shown here is derived from an EMBL/GenBank/DDBJ whole genome shotgun (WGS) entry which is preliminary data.</text>
</comment>
<dbReference type="SUPFAM" id="SSF48403">
    <property type="entry name" value="Ankyrin repeat"/>
    <property type="match status" value="1"/>
</dbReference>
<dbReference type="RefSeq" id="XP_069308542.1">
    <property type="nucleotide sequence ID" value="XM_069450782.1"/>
</dbReference>
<protein>
    <recommendedName>
        <fullName evidence="3">Ankyrin repeat protein</fullName>
    </recommendedName>
</protein>
<sequence>MANLLDLPVEVFQMIIHEVGLAPTETSATRLRRPALGQFLKLRGVCRSFAAEIERVVFSQQPREFYSQNHDVQRIIENCFPRYMMQVSRKPGNMNKGIVSRLQRMAHYIEDQFDCEDEEQHSNIMTKTYDGLSKILDMFHVIHALWCDRVNEYCYCSGLLDPGFSIQGLPYQDRLCAAIAAGNHRLLSSILPRLTVADKDLLINTRPILFALKVRDLTSLDIILRHLETQSSSNRNSLIQPSNMFSLSDGISEALKSKNVPATCILLDYYKKTLTYPSRDIYNKWLFKASEDCSDDQLPSLRAVLSFKHGSKNVITRDIIAAVCARGNSVAIQEVLQQLGDVDKGTALTAPIFIAVRSGRETAIEACLQAGANVNLSVPSNIKAINNTHITPLDTAINRNDVDAADVLIKGGATIPHISQWPTHAPMYHLLHGAASTLTHVPLPHLDQRKALSKTYLEALRY</sequence>
<evidence type="ECO:0000313" key="1">
    <source>
        <dbReference type="EMBL" id="KAL1797958.1"/>
    </source>
</evidence>
<proteinExistence type="predicted"/>